<evidence type="ECO:0000256" key="1">
    <source>
        <dbReference type="ARBA" id="ARBA00022553"/>
    </source>
</evidence>
<dbReference type="PANTHER" id="PTHR23308">
    <property type="entry name" value="NUCLEAR INHIBITOR OF PROTEIN PHOSPHATASE-1"/>
    <property type="match status" value="1"/>
</dbReference>
<feature type="non-terminal residue" evidence="4">
    <location>
        <position position="401"/>
    </location>
</feature>
<accession>A0A5N5WEU8</accession>
<organism evidence="4 5">
    <name type="scientific">Streptomyces mobaraensis</name>
    <name type="common">Streptoverticillium mobaraense</name>
    <dbReference type="NCBI Taxonomy" id="35621"/>
    <lineage>
        <taxon>Bacteria</taxon>
        <taxon>Bacillati</taxon>
        <taxon>Actinomycetota</taxon>
        <taxon>Actinomycetes</taxon>
        <taxon>Kitasatosporales</taxon>
        <taxon>Streptomycetaceae</taxon>
        <taxon>Streptomyces</taxon>
    </lineage>
</organism>
<comment type="caution">
    <text evidence="4">The sequence shown here is derived from an EMBL/GenBank/DDBJ whole genome shotgun (WGS) entry which is preliminary data.</text>
</comment>
<dbReference type="InterPro" id="IPR008984">
    <property type="entry name" value="SMAD_FHA_dom_sf"/>
</dbReference>
<feature type="region of interest" description="Disordered" evidence="2">
    <location>
        <begin position="304"/>
        <end position="401"/>
    </location>
</feature>
<name>A0A5N5WEU8_STRMB</name>
<dbReference type="Pfam" id="PF00498">
    <property type="entry name" value="FHA"/>
    <property type="match status" value="1"/>
</dbReference>
<dbReference type="PROSITE" id="PS50006">
    <property type="entry name" value="FHA_DOMAIN"/>
    <property type="match status" value="1"/>
</dbReference>
<dbReference type="SMART" id="SM00240">
    <property type="entry name" value="FHA"/>
    <property type="match status" value="1"/>
</dbReference>
<feature type="compositionally biased region" description="Low complexity" evidence="2">
    <location>
        <begin position="304"/>
        <end position="314"/>
    </location>
</feature>
<protein>
    <submittedName>
        <fullName evidence="4">FHA domain-containing protein</fullName>
    </submittedName>
</protein>
<proteinExistence type="predicted"/>
<keyword evidence="5" id="KW-1185">Reference proteome</keyword>
<keyword evidence="1" id="KW-0597">Phosphoprotein</keyword>
<dbReference type="SUPFAM" id="SSF49879">
    <property type="entry name" value="SMAD/FHA domain"/>
    <property type="match status" value="1"/>
</dbReference>
<evidence type="ECO:0000256" key="2">
    <source>
        <dbReference type="SAM" id="MobiDB-lite"/>
    </source>
</evidence>
<dbReference type="OrthoDB" id="9807790at2"/>
<dbReference type="EMBL" id="VOKX01000009">
    <property type="protein sequence ID" value="KAB7850309.1"/>
    <property type="molecule type" value="Genomic_DNA"/>
</dbReference>
<feature type="region of interest" description="Disordered" evidence="2">
    <location>
        <begin position="201"/>
        <end position="280"/>
    </location>
</feature>
<evidence type="ECO:0000313" key="4">
    <source>
        <dbReference type="EMBL" id="KAB7850309.1"/>
    </source>
</evidence>
<reference evidence="4 5" key="1">
    <citation type="journal article" date="2019" name="Microb. Cell Fact.">
        <title>Exploring novel herbicidin analogues by transcriptional regulator overexpression and MS/MS molecular networking.</title>
        <authorList>
            <person name="Shi Y."/>
            <person name="Gu R."/>
            <person name="Li Y."/>
            <person name="Wang X."/>
            <person name="Ren W."/>
            <person name="Li X."/>
            <person name="Wang L."/>
            <person name="Xie Y."/>
            <person name="Hong B."/>
        </authorList>
    </citation>
    <scope>NUCLEOTIDE SEQUENCE [LARGE SCALE GENOMIC DNA]</scope>
    <source>
        <strain evidence="4 5">US-43</strain>
    </source>
</reference>
<dbReference type="Proteomes" id="UP000327000">
    <property type="component" value="Unassembled WGS sequence"/>
</dbReference>
<gene>
    <name evidence="4" type="ORF">FRZ00_04090</name>
</gene>
<dbReference type="CDD" id="cd00060">
    <property type="entry name" value="FHA"/>
    <property type="match status" value="1"/>
</dbReference>
<dbReference type="AlphaFoldDB" id="A0A5N5WEU8"/>
<dbReference type="InterPro" id="IPR050923">
    <property type="entry name" value="Cell_Proc_Reg/RNA_Proc"/>
</dbReference>
<evidence type="ECO:0000259" key="3">
    <source>
        <dbReference type="PROSITE" id="PS50006"/>
    </source>
</evidence>
<sequence>MQIRLTVLGPSLGGHAAHACDVLVTAPAGTALAGVTSGLAAVLAAAGSDLGTGAVAVYAGTERLDAQRCALGEPPLIDGAVLSLGAPADPERHPTTPLALLAETTARLHVVSGPDAGGVHLLHGGEVRVGRSSAADIPVDDPDVSRLHCAVTLGDDGRVTLHDLGSTNGTTLDATPVDERPVPFRPGALLRAGESTLVLHGPDGTDGRSAHTAAAPGGTAGEPGSPLLLPTSPDGEGHLRVTPRAHRPTTVTRTDAPGARGADTGHRPGGHTATGVGGTAATAGTTRAAGAAVTHAPPRAAAGAASAGAAGGSAPVLPDGRSAGTGTDARGDAQEHAATPGRTARSAGTAAMGTGVGTHDLPHGGTGSAPATPSGRPAATLGTDTPEDARERTETLGRAPH</sequence>
<evidence type="ECO:0000313" key="5">
    <source>
        <dbReference type="Proteomes" id="UP000327000"/>
    </source>
</evidence>
<dbReference type="InterPro" id="IPR000253">
    <property type="entry name" value="FHA_dom"/>
</dbReference>
<feature type="domain" description="FHA" evidence="3">
    <location>
        <begin position="127"/>
        <end position="177"/>
    </location>
</feature>
<feature type="compositionally biased region" description="Low complexity" evidence="2">
    <location>
        <begin position="270"/>
        <end position="280"/>
    </location>
</feature>
<dbReference type="Gene3D" id="2.60.200.20">
    <property type="match status" value="1"/>
</dbReference>
<dbReference type="RefSeq" id="WP_152262802.1">
    <property type="nucleotide sequence ID" value="NZ_VOKX01000009.1"/>
</dbReference>